<dbReference type="EMBL" id="FLQX01000094">
    <property type="protein sequence ID" value="SBT05142.1"/>
    <property type="molecule type" value="Genomic_DNA"/>
</dbReference>
<evidence type="ECO:0000256" key="1">
    <source>
        <dbReference type="SAM" id="Coils"/>
    </source>
</evidence>
<evidence type="ECO:0008006" key="4">
    <source>
        <dbReference type="Google" id="ProtNLM"/>
    </source>
</evidence>
<evidence type="ECO:0000313" key="3">
    <source>
        <dbReference type="Proteomes" id="UP000199169"/>
    </source>
</evidence>
<dbReference type="AlphaFoldDB" id="A0A1A8XL59"/>
<feature type="coiled-coil region" evidence="1">
    <location>
        <begin position="21"/>
        <end position="56"/>
    </location>
</feature>
<dbReference type="STRING" id="1860102.ACCAA_20183"/>
<keyword evidence="3" id="KW-1185">Reference proteome</keyword>
<name>A0A1A8XL59_9PROT</name>
<dbReference type="RefSeq" id="WP_186406377.1">
    <property type="nucleotide sequence ID" value="NZ_FLQX01000094.1"/>
</dbReference>
<gene>
    <name evidence="2" type="ORF">ACCAA_20183</name>
</gene>
<accession>A0A1A8XL59</accession>
<protein>
    <recommendedName>
        <fullName evidence="4">V-type ATP synthase subunit E</fullName>
    </recommendedName>
</protein>
<organism evidence="2 3">
    <name type="scientific">Candidatus Accumulibacter aalborgensis</name>
    <dbReference type="NCBI Taxonomy" id="1860102"/>
    <lineage>
        <taxon>Bacteria</taxon>
        <taxon>Pseudomonadati</taxon>
        <taxon>Pseudomonadota</taxon>
        <taxon>Betaproteobacteria</taxon>
        <taxon>Candidatus Accumulibacter</taxon>
    </lineage>
</organism>
<sequence length="212" mass="23309">MAIELQDLIDRINQEAIEKGATAAEKLLAQAKAEAATLLKDAEAAAKARLEKAEKDSEVYVERSSRTLEQAARDLLIGVGQAIENIIQDIVSVSTDQALDPDTLKPMMVKMAEAYAEKNGAESRIEFIIGERDQAEIVSFFADQYRRHLVSGVDINIDHGVRKGFRVTLEDERVYHDFTKPAIAEALASFVRPHLAAIVHRAARVASSGDKP</sequence>
<keyword evidence="1" id="KW-0175">Coiled coil</keyword>
<reference evidence="2 3" key="1">
    <citation type="submission" date="2016-06" db="EMBL/GenBank/DDBJ databases">
        <authorList>
            <person name="Kjaerup R.B."/>
            <person name="Dalgaard T.S."/>
            <person name="Juul-Madsen H.R."/>
        </authorList>
    </citation>
    <scope>NUCLEOTIDE SEQUENCE [LARGE SCALE GENOMIC DNA]</scope>
    <source>
        <strain evidence="2">3</strain>
    </source>
</reference>
<proteinExistence type="predicted"/>
<evidence type="ECO:0000313" key="2">
    <source>
        <dbReference type="EMBL" id="SBT05142.1"/>
    </source>
</evidence>
<dbReference type="Proteomes" id="UP000199169">
    <property type="component" value="Unassembled WGS sequence"/>
</dbReference>